<dbReference type="SUPFAM" id="SSF56935">
    <property type="entry name" value="Porins"/>
    <property type="match status" value="1"/>
</dbReference>
<accession>A0A1I0H3K7</accession>
<evidence type="ECO:0000256" key="2">
    <source>
        <dbReference type="ARBA" id="ARBA00022448"/>
    </source>
</evidence>
<dbReference type="Pfam" id="PF14905">
    <property type="entry name" value="OMP_b-brl_3"/>
    <property type="match status" value="1"/>
</dbReference>
<dbReference type="PROSITE" id="PS52016">
    <property type="entry name" value="TONB_DEPENDENT_REC_3"/>
    <property type="match status" value="1"/>
</dbReference>
<protein>
    <submittedName>
        <fullName evidence="10">Outer membrane receptor proteins, mostly Fe transport</fullName>
    </submittedName>
</protein>
<feature type="region of interest" description="Disordered" evidence="8">
    <location>
        <begin position="784"/>
        <end position="806"/>
    </location>
</feature>
<dbReference type="Proteomes" id="UP000198697">
    <property type="component" value="Unassembled WGS sequence"/>
</dbReference>
<sequence length="806" mass="88842">MPLFTRSFWLVLFIGWGSTLGVRAQTGTVRGRLLETGTGQPVSFANVVLLRGPDSVFVAGTQADAMGAFAVEKMGLGQYVLRATALGYRPGQRTITLTAATPDLDLGTLRLRSATTQLRDVLVTAERPVVSGGLDKQVIDMSKDLTVTGGTAIDALQNVPSVVVDQNGAVSIRGSSGVTIFIDGKPTTTTLEQIPASSIQLVEVITNPSARYDASGAGGILNIILKKEQRDGLNGQASATAGTGDKYNAALSLNYRRGRLNVFGSYDFRQDRRRTNATLDQTTSTRDTTLRLRQTRSGLSSRTTQALRLGFDYALTPEQTLTLAVQPRLNPGRETEFLDSRQVNETDGGQPVPAGTSQRTNATTGTFRTADVTLDYRRTWAERQGRELTASAVYTPLFFASDVASVIRYPLENTLATQQQRTVNRTTQGTAQLDYVHPLGEHRRFEAGLRSSVRRYDVDYRLSRQPALAFDPSNRFIYQQYVQAAHGIYADRRGKLSYQLGLRGEQTNLNGNQQATQARFAQHYFNLFPSATLAYELPHEQRVQLSYSKRIERPDAEDLNPFTDRSDQFNLTTGNPQLLPEYVHAVELGGERDFGQGRSLSINTFYRLETNTAQAFRQVLTDSLTGNQVTSITRQNLGRETSVGLELVGALPLTAFWKLNANASTFRRLIRGSAGGVAINTNSQVYTARINNVFTLSKRLDAQLAFNYRSPVNTAQGQRGPRNNVDVATRYTLFGDRATLTLRVADVFNTLRYNNTSSGPDFNTNSRYKRESRIAYLGFAYRFGSNQPGRSKDRKEADDAGGSGFE</sequence>
<name>A0A1I0H3K7_9BACT</name>
<comment type="subcellular location">
    <subcellularLocation>
        <location evidence="1 7">Cell outer membrane</location>
        <topology evidence="1 7">Multi-pass membrane protein</topology>
    </subcellularLocation>
</comment>
<dbReference type="AlphaFoldDB" id="A0A1I0H3K7"/>
<dbReference type="GO" id="GO:0030246">
    <property type="term" value="F:carbohydrate binding"/>
    <property type="evidence" value="ECO:0007669"/>
    <property type="project" value="InterPro"/>
</dbReference>
<keyword evidence="10" id="KW-0675">Receptor</keyword>
<keyword evidence="6 7" id="KW-0998">Cell outer membrane</keyword>
<evidence type="ECO:0000313" key="11">
    <source>
        <dbReference type="Proteomes" id="UP000198697"/>
    </source>
</evidence>
<dbReference type="OrthoDB" id="905812at2"/>
<dbReference type="PANTHER" id="PTHR40980:SF4">
    <property type="entry name" value="TONB-DEPENDENT RECEPTOR-LIKE BETA-BARREL DOMAIN-CONTAINING PROTEIN"/>
    <property type="match status" value="1"/>
</dbReference>
<organism evidence="10 11">
    <name type="scientific">Hymenobacter actinosclerus</name>
    <dbReference type="NCBI Taxonomy" id="82805"/>
    <lineage>
        <taxon>Bacteria</taxon>
        <taxon>Pseudomonadati</taxon>
        <taxon>Bacteroidota</taxon>
        <taxon>Cytophagia</taxon>
        <taxon>Cytophagales</taxon>
        <taxon>Hymenobacteraceae</taxon>
        <taxon>Hymenobacter</taxon>
    </lineage>
</organism>
<evidence type="ECO:0000313" key="10">
    <source>
        <dbReference type="EMBL" id="SET77390.1"/>
    </source>
</evidence>
<evidence type="ECO:0000259" key="9">
    <source>
        <dbReference type="Pfam" id="PF14905"/>
    </source>
</evidence>
<dbReference type="InterPro" id="IPR036942">
    <property type="entry name" value="Beta-barrel_TonB_sf"/>
</dbReference>
<dbReference type="EMBL" id="FOHS01000003">
    <property type="protein sequence ID" value="SET77390.1"/>
    <property type="molecule type" value="Genomic_DNA"/>
</dbReference>
<dbReference type="InterPro" id="IPR037066">
    <property type="entry name" value="Plug_dom_sf"/>
</dbReference>
<comment type="similarity">
    <text evidence="7">Belongs to the TonB-dependent receptor family.</text>
</comment>
<dbReference type="Gene3D" id="2.40.170.20">
    <property type="entry name" value="TonB-dependent receptor, beta-barrel domain"/>
    <property type="match status" value="1"/>
</dbReference>
<dbReference type="RefSeq" id="WP_092772348.1">
    <property type="nucleotide sequence ID" value="NZ_FOHS01000003.1"/>
</dbReference>
<dbReference type="InterPro" id="IPR039426">
    <property type="entry name" value="TonB-dep_rcpt-like"/>
</dbReference>
<dbReference type="GO" id="GO:0009279">
    <property type="term" value="C:cell outer membrane"/>
    <property type="evidence" value="ECO:0007669"/>
    <property type="project" value="UniProtKB-SubCell"/>
</dbReference>
<gene>
    <name evidence="10" type="ORF">SAMN04487998_2704</name>
</gene>
<evidence type="ECO:0000256" key="3">
    <source>
        <dbReference type="ARBA" id="ARBA00022452"/>
    </source>
</evidence>
<feature type="region of interest" description="Disordered" evidence="8">
    <location>
        <begin position="343"/>
        <end position="362"/>
    </location>
</feature>
<dbReference type="SUPFAM" id="SSF49452">
    <property type="entry name" value="Starch-binding domain-like"/>
    <property type="match status" value="1"/>
</dbReference>
<feature type="domain" description="Outer membrane protein beta-barrel" evidence="9">
    <location>
        <begin position="383"/>
        <end position="781"/>
    </location>
</feature>
<proteinExistence type="inferred from homology"/>
<evidence type="ECO:0000256" key="6">
    <source>
        <dbReference type="ARBA" id="ARBA00023237"/>
    </source>
</evidence>
<keyword evidence="5 7" id="KW-0472">Membrane</keyword>
<evidence type="ECO:0000256" key="4">
    <source>
        <dbReference type="ARBA" id="ARBA00022692"/>
    </source>
</evidence>
<dbReference type="Gene3D" id="2.60.40.1120">
    <property type="entry name" value="Carboxypeptidase-like, regulatory domain"/>
    <property type="match status" value="1"/>
</dbReference>
<evidence type="ECO:0000256" key="5">
    <source>
        <dbReference type="ARBA" id="ARBA00023136"/>
    </source>
</evidence>
<dbReference type="Gene3D" id="2.170.130.10">
    <property type="entry name" value="TonB-dependent receptor, plug domain"/>
    <property type="match status" value="1"/>
</dbReference>
<keyword evidence="3 7" id="KW-1134">Transmembrane beta strand</keyword>
<dbReference type="PANTHER" id="PTHR40980">
    <property type="entry name" value="PLUG DOMAIN-CONTAINING PROTEIN"/>
    <property type="match status" value="1"/>
</dbReference>
<dbReference type="InterPro" id="IPR013784">
    <property type="entry name" value="Carb-bd-like_fold"/>
</dbReference>
<dbReference type="Pfam" id="PF13620">
    <property type="entry name" value="CarboxypepD_reg"/>
    <property type="match status" value="1"/>
</dbReference>
<dbReference type="STRING" id="82805.SAMN04487998_2704"/>
<keyword evidence="11" id="KW-1185">Reference proteome</keyword>
<evidence type="ECO:0000256" key="7">
    <source>
        <dbReference type="PROSITE-ProRule" id="PRU01360"/>
    </source>
</evidence>
<dbReference type="InterPro" id="IPR041700">
    <property type="entry name" value="OMP_b-brl_3"/>
</dbReference>
<reference evidence="11" key="1">
    <citation type="submission" date="2016-10" db="EMBL/GenBank/DDBJ databases">
        <authorList>
            <person name="Varghese N."/>
            <person name="Submissions S."/>
        </authorList>
    </citation>
    <scope>NUCLEOTIDE SEQUENCE [LARGE SCALE GENOMIC DNA]</scope>
    <source>
        <strain evidence="11">DSM 15310</strain>
    </source>
</reference>
<evidence type="ECO:0000256" key="8">
    <source>
        <dbReference type="SAM" id="MobiDB-lite"/>
    </source>
</evidence>
<keyword evidence="2 7" id="KW-0813">Transport</keyword>
<keyword evidence="4 7" id="KW-0812">Transmembrane</keyword>
<evidence type="ECO:0000256" key="1">
    <source>
        <dbReference type="ARBA" id="ARBA00004571"/>
    </source>
</evidence>